<gene>
    <name evidence="2" type="ORF">HYZ11_06640</name>
</gene>
<protein>
    <submittedName>
        <fullName evidence="2">Sulfite oxidase-like oxidoreductase</fullName>
    </submittedName>
</protein>
<comment type="caution">
    <text evidence="2">The sequence shown here is derived from an EMBL/GenBank/DDBJ whole genome shotgun (WGS) entry which is preliminary data.</text>
</comment>
<organism evidence="2 3">
    <name type="scientific">Tectimicrobiota bacterium</name>
    <dbReference type="NCBI Taxonomy" id="2528274"/>
    <lineage>
        <taxon>Bacteria</taxon>
        <taxon>Pseudomonadati</taxon>
        <taxon>Nitrospinota/Tectimicrobiota group</taxon>
        <taxon>Candidatus Tectimicrobiota</taxon>
    </lineage>
</organism>
<dbReference type="PANTHER" id="PTHR43032:SF4">
    <property type="entry name" value="OXIDOREDUCTASE MOLYBDOPTERIN-BINDING DOMAIN-CONTAINING PROTEIN"/>
    <property type="match status" value="1"/>
</dbReference>
<reference evidence="2" key="1">
    <citation type="submission" date="2020-07" db="EMBL/GenBank/DDBJ databases">
        <title>Huge and variable diversity of episymbiotic CPR bacteria and DPANN archaea in groundwater ecosystems.</title>
        <authorList>
            <person name="He C.Y."/>
            <person name="Keren R."/>
            <person name="Whittaker M."/>
            <person name="Farag I.F."/>
            <person name="Doudna J."/>
            <person name="Cate J.H.D."/>
            <person name="Banfield J.F."/>
        </authorList>
    </citation>
    <scope>NUCLEOTIDE SEQUENCE</scope>
    <source>
        <strain evidence="2">NC_groundwater_763_Ag_S-0.2um_68_21</strain>
    </source>
</reference>
<dbReference type="EMBL" id="JACPUR010000017">
    <property type="protein sequence ID" value="MBI3127264.1"/>
    <property type="molecule type" value="Genomic_DNA"/>
</dbReference>
<evidence type="ECO:0000313" key="3">
    <source>
        <dbReference type="Proteomes" id="UP000782312"/>
    </source>
</evidence>
<name>A0A932I0Z8_UNCTE</name>
<dbReference type="SUPFAM" id="SSF56524">
    <property type="entry name" value="Oxidoreductase molybdopterin-binding domain"/>
    <property type="match status" value="1"/>
</dbReference>
<sequence length="198" mass="23391">MALFSRKKEFQDRYGERIPPGQTVTEKWPVLHHGSVPRVDLAKWDFRAFGEVEEELRFTYEQFTALPMAEVRCDIHCVTHWSRMDNAFFGVPFKEFMKRVHLRPAARFVIIHCEGGYTTNLPLEACMDDGVLWAWKHDGKDLAPEHGWPLRLVVPKRYFWKSAKWARGIEFSAVDKPGFWEQNGYHNNADPFAEERYW</sequence>
<dbReference type="PANTHER" id="PTHR43032">
    <property type="entry name" value="PROTEIN-METHIONINE-SULFOXIDE REDUCTASE"/>
    <property type="match status" value="1"/>
</dbReference>
<evidence type="ECO:0000259" key="1">
    <source>
        <dbReference type="Pfam" id="PF00174"/>
    </source>
</evidence>
<dbReference type="Gene3D" id="3.90.420.10">
    <property type="entry name" value="Oxidoreductase, molybdopterin-binding domain"/>
    <property type="match status" value="1"/>
</dbReference>
<feature type="domain" description="Oxidoreductase molybdopterin-binding" evidence="1">
    <location>
        <begin position="33"/>
        <end position="180"/>
    </location>
</feature>
<dbReference type="Pfam" id="PF00174">
    <property type="entry name" value="Oxidored_molyb"/>
    <property type="match status" value="1"/>
</dbReference>
<dbReference type="InterPro" id="IPR036374">
    <property type="entry name" value="OxRdtase_Mopterin-bd_sf"/>
</dbReference>
<proteinExistence type="predicted"/>
<dbReference type="AlphaFoldDB" id="A0A932I0Z8"/>
<dbReference type="InterPro" id="IPR000572">
    <property type="entry name" value="OxRdtase_Mopterin-bd_dom"/>
</dbReference>
<evidence type="ECO:0000313" key="2">
    <source>
        <dbReference type="EMBL" id="MBI3127264.1"/>
    </source>
</evidence>
<dbReference type="CDD" id="cd02109">
    <property type="entry name" value="arch_bact_SO_family_Moco"/>
    <property type="match status" value="1"/>
</dbReference>
<dbReference type="Proteomes" id="UP000782312">
    <property type="component" value="Unassembled WGS sequence"/>
</dbReference>
<accession>A0A932I0Z8</accession>